<proteinExistence type="predicted"/>
<keyword evidence="2" id="KW-0472">Membrane</keyword>
<feature type="transmembrane region" description="Helical" evidence="2">
    <location>
        <begin position="75"/>
        <end position="96"/>
    </location>
</feature>
<dbReference type="InterPro" id="IPR007462">
    <property type="entry name" value="COV1-like"/>
</dbReference>
<feature type="region of interest" description="Disordered" evidence="1">
    <location>
        <begin position="1"/>
        <end position="27"/>
    </location>
</feature>
<evidence type="ECO:0000256" key="1">
    <source>
        <dbReference type="SAM" id="MobiDB-lite"/>
    </source>
</evidence>
<reference evidence="3 4" key="1">
    <citation type="submission" date="2024-06" db="EMBL/GenBank/DDBJ databases">
        <authorList>
            <person name="Kraege A."/>
            <person name="Thomma B."/>
        </authorList>
    </citation>
    <scope>NUCLEOTIDE SEQUENCE [LARGE SCALE GENOMIC DNA]</scope>
</reference>
<dbReference type="PANTHER" id="PTHR31876:SF26">
    <property type="entry name" value="PROTEIN LIKE COV 2"/>
    <property type="match status" value="1"/>
</dbReference>
<dbReference type="PANTHER" id="PTHR31876">
    <property type="entry name" value="COV-LIKE PROTEIN 1"/>
    <property type="match status" value="1"/>
</dbReference>
<feature type="compositionally biased region" description="Low complexity" evidence="1">
    <location>
        <begin position="1"/>
        <end position="19"/>
    </location>
</feature>
<organism evidence="3 4">
    <name type="scientific">Coccomyxa viridis</name>
    <dbReference type="NCBI Taxonomy" id="1274662"/>
    <lineage>
        <taxon>Eukaryota</taxon>
        <taxon>Viridiplantae</taxon>
        <taxon>Chlorophyta</taxon>
        <taxon>core chlorophytes</taxon>
        <taxon>Trebouxiophyceae</taxon>
        <taxon>Trebouxiophyceae incertae sedis</taxon>
        <taxon>Coccomyxaceae</taxon>
        <taxon>Coccomyxa</taxon>
    </lineage>
</organism>
<accession>A0ABP1G6U8</accession>
<dbReference type="EMBL" id="CAXHTA020000017">
    <property type="protein sequence ID" value="CAL5227869.1"/>
    <property type="molecule type" value="Genomic_DNA"/>
</dbReference>
<comment type="caution">
    <text evidence="3">The sequence shown here is derived from an EMBL/GenBank/DDBJ whole genome shotgun (WGS) entry which is preliminary data.</text>
</comment>
<sequence>MGPLTRNGAADAAANRADGNQTRLEAGGDGVQDARQLLDEEQGLTGTPKARSIRHTNTTREALHSVFGSWLSRKFFGGCAVLFPMVVTVYITWWFLTFFDNFFSPVYEALFGFHVFGLGFITSMGFIIGTGVFVSSWLGGLLLQVGEWIIKKLPIVKHIYSAAKQVSAAVNPANESTASFRECVLIRHPRHGEYALAFITGSTVLQHESAGQEELFSVYVPTNHIYVGDIFLLGKEDVIHTNLSVREGLEVVVSVGMALPRDLTAIVRH</sequence>
<keyword evidence="2" id="KW-1133">Transmembrane helix</keyword>
<protein>
    <submittedName>
        <fullName evidence="3">G10907 protein</fullName>
    </submittedName>
</protein>
<gene>
    <name evidence="3" type="primary">g10907</name>
    <name evidence="3" type="ORF">VP750_LOCUS9775</name>
</gene>
<dbReference type="Proteomes" id="UP001497392">
    <property type="component" value="Unassembled WGS sequence"/>
</dbReference>
<keyword evidence="4" id="KW-1185">Reference proteome</keyword>
<feature type="transmembrane region" description="Helical" evidence="2">
    <location>
        <begin position="116"/>
        <end position="143"/>
    </location>
</feature>
<keyword evidence="2" id="KW-0812">Transmembrane</keyword>
<evidence type="ECO:0000313" key="3">
    <source>
        <dbReference type="EMBL" id="CAL5227869.1"/>
    </source>
</evidence>
<name>A0ABP1G6U8_9CHLO</name>
<evidence type="ECO:0000256" key="2">
    <source>
        <dbReference type="SAM" id="Phobius"/>
    </source>
</evidence>
<evidence type="ECO:0000313" key="4">
    <source>
        <dbReference type="Proteomes" id="UP001497392"/>
    </source>
</evidence>
<dbReference type="Pfam" id="PF04367">
    <property type="entry name" value="DUF502"/>
    <property type="match status" value="1"/>
</dbReference>